<dbReference type="CDD" id="cd06445">
    <property type="entry name" value="ATase"/>
    <property type="match status" value="1"/>
</dbReference>
<feature type="region of interest" description="Disordered" evidence="2">
    <location>
        <begin position="47"/>
        <end position="107"/>
    </location>
</feature>
<reference evidence="4 5" key="1">
    <citation type="journal article" date="2021" name="Nat. Commun.">
        <title>Genetic determinants of endophytism in the Arabidopsis root mycobiome.</title>
        <authorList>
            <person name="Mesny F."/>
            <person name="Miyauchi S."/>
            <person name="Thiergart T."/>
            <person name="Pickel B."/>
            <person name="Atanasova L."/>
            <person name="Karlsson M."/>
            <person name="Huettel B."/>
            <person name="Barry K.W."/>
            <person name="Haridas S."/>
            <person name="Chen C."/>
            <person name="Bauer D."/>
            <person name="Andreopoulos W."/>
            <person name="Pangilinan J."/>
            <person name="LaButti K."/>
            <person name="Riley R."/>
            <person name="Lipzen A."/>
            <person name="Clum A."/>
            <person name="Drula E."/>
            <person name="Henrissat B."/>
            <person name="Kohler A."/>
            <person name="Grigoriev I.V."/>
            <person name="Martin F.M."/>
            <person name="Hacquard S."/>
        </authorList>
    </citation>
    <scope>NUCLEOTIDE SEQUENCE [LARGE SCALE GENOMIC DNA]</scope>
    <source>
        <strain evidence="4 5">MPI-SDFR-AT-0080</strain>
    </source>
</reference>
<evidence type="ECO:0000259" key="3">
    <source>
        <dbReference type="PROSITE" id="PS50003"/>
    </source>
</evidence>
<dbReference type="InterPro" id="IPR036388">
    <property type="entry name" value="WH-like_DNA-bd_sf"/>
</dbReference>
<dbReference type="SUPFAM" id="SSF46767">
    <property type="entry name" value="Methylated DNA-protein cysteine methyltransferase, C-terminal domain"/>
    <property type="match status" value="1"/>
</dbReference>
<dbReference type="PANTHER" id="PTHR42942:SF1">
    <property type="entry name" value="ALKYLTRANSFERASE-LIKE PROTEIN 1"/>
    <property type="match status" value="1"/>
</dbReference>
<dbReference type="Pfam" id="PF01035">
    <property type="entry name" value="DNA_binding_1"/>
    <property type="match status" value="1"/>
</dbReference>
<evidence type="ECO:0000313" key="5">
    <source>
        <dbReference type="Proteomes" id="UP000774617"/>
    </source>
</evidence>
<feature type="domain" description="PH" evidence="3">
    <location>
        <begin position="1"/>
        <end position="20"/>
    </location>
</feature>
<dbReference type="InterPro" id="IPR036217">
    <property type="entry name" value="MethylDNA_cys_MeTrfase_DNAb"/>
</dbReference>
<accession>A0ABQ8GDY6</accession>
<dbReference type="InterPro" id="IPR001849">
    <property type="entry name" value="PH_domain"/>
</dbReference>
<dbReference type="Proteomes" id="UP000774617">
    <property type="component" value="Unassembled WGS sequence"/>
</dbReference>
<dbReference type="InterPro" id="IPR052520">
    <property type="entry name" value="ATL_DNA_repair"/>
</dbReference>
<comment type="caution">
    <text evidence="4">The sequence shown here is derived from an EMBL/GenBank/DDBJ whole genome shotgun (WGS) entry which is preliminary data.</text>
</comment>
<protein>
    <recommendedName>
        <fullName evidence="3">PH domain-containing protein</fullName>
    </recommendedName>
</protein>
<dbReference type="InterPro" id="IPR014048">
    <property type="entry name" value="MethylDNA_cys_MeTrfase_DNA-bd"/>
</dbReference>
<proteinExistence type="predicted"/>
<evidence type="ECO:0000256" key="1">
    <source>
        <dbReference type="ARBA" id="ARBA00022763"/>
    </source>
</evidence>
<feature type="compositionally biased region" description="Acidic residues" evidence="2">
    <location>
        <begin position="144"/>
        <end position="157"/>
    </location>
</feature>
<organism evidence="4 5">
    <name type="scientific">Macrophomina phaseolina</name>
    <dbReference type="NCBI Taxonomy" id="35725"/>
    <lineage>
        <taxon>Eukaryota</taxon>
        <taxon>Fungi</taxon>
        <taxon>Dikarya</taxon>
        <taxon>Ascomycota</taxon>
        <taxon>Pezizomycotina</taxon>
        <taxon>Dothideomycetes</taxon>
        <taxon>Dothideomycetes incertae sedis</taxon>
        <taxon>Botryosphaeriales</taxon>
        <taxon>Botryosphaeriaceae</taxon>
        <taxon>Macrophomina</taxon>
    </lineage>
</organism>
<dbReference type="PROSITE" id="PS50003">
    <property type="entry name" value="PH_DOMAIN"/>
    <property type="match status" value="1"/>
</dbReference>
<evidence type="ECO:0000256" key="2">
    <source>
        <dbReference type="SAM" id="MobiDB-lite"/>
    </source>
</evidence>
<keyword evidence="5" id="KW-1185">Reference proteome</keyword>
<name>A0ABQ8GDY6_9PEZI</name>
<dbReference type="PANTHER" id="PTHR42942">
    <property type="entry name" value="6-O-METHYLGUANINE DNA METHYLTRANSFERASE"/>
    <property type="match status" value="1"/>
</dbReference>
<gene>
    <name evidence="4" type="ORF">B0J12DRAFT_740582</name>
</gene>
<dbReference type="EMBL" id="JAGTJR010000013">
    <property type="protein sequence ID" value="KAH7050325.1"/>
    <property type="molecule type" value="Genomic_DNA"/>
</dbReference>
<dbReference type="Gene3D" id="1.10.10.10">
    <property type="entry name" value="Winged helix-like DNA-binding domain superfamily/Winged helix DNA-binding domain"/>
    <property type="match status" value="1"/>
</dbReference>
<evidence type="ECO:0000313" key="4">
    <source>
        <dbReference type="EMBL" id="KAH7050325.1"/>
    </source>
</evidence>
<sequence>MAPRSEEAAAWFAAVYQAVQEIPPGKVTSYGHIARLLGRPECPRQVGVSLKHLPSPSDTEQAGGDGDEHSGSRRGPRWHSGNVPWQRVINSKGVISPRGPGGASRQATALRREGVHVGVGSMGEFLVDFSVYGWFPSELPSEAAEGEESSSDSEDEAERGAESAADDE</sequence>
<feature type="region of interest" description="Disordered" evidence="2">
    <location>
        <begin position="140"/>
        <end position="168"/>
    </location>
</feature>
<keyword evidence="1" id="KW-0227">DNA damage</keyword>